<dbReference type="PANTHER" id="PTHR33376:SF4">
    <property type="entry name" value="SIALIC ACID-BINDING PERIPLASMIC PROTEIN SIAP"/>
    <property type="match status" value="1"/>
</dbReference>
<feature type="chain" id="PRO_5032521749" evidence="2">
    <location>
        <begin position="23"/>
        <end position="331"/>
    </location>
</feature>
<accession>A0A831RJD6</accession>
<comment type="caution">
    <text evidence="3">The sequence shown here is derived from an EMBL/GenBank/DDBJ whole genome shotgun (WGS) entry which is preliminary data.</text>
</comment>
<feature type="signal peptide" evidence="2">
    <location>
        <begin position="1"/>
        <end position="22"/>
    </location>
</feature>
<dbReference type="AlphaFoldDB" id="A0A831RJD6"/>
<dbReference type="InterPro" id="IPR038404">
    <property type="entry name" value="TRAP_DctP_sf"/>
</dbReference>
<dbReference type="Proteomes" id="UP000886251">
    <property type="component" value="Unassembled WGS sequence"/>
</dbReference>
<dbReference type="Pfam" id="PF03480">
    <property type="entry name" value="DctP"/>
    <property type="match status" value="1"/>
</dbReference>
<dbReference type="InterPro" id="IPR018389">
    <property type="entry name" value="DctP_fam"/>
</dbReference>
<dbReference type="NCBIfam" id="NF037995">
    <property type="entry name" value="TRAP_S1"/>
    <property type="match status" value="1"/>
</dbReference>
<dbReference type="Gene3D" id="3.40.190.170">
    <property type="entry name" value="Bacterial extracellular solute-binding protein, family 7"/>
    <property type="match status" value="1"/>
</dbReference>
<protein>
    <submittedName>
        <fullName evidence="3">C4-dicarboxylate ABC transporter</fullName>
    </submittedName>
</protein>
<gene>
    <name evidence="3" type="ORF">ENI96_04745</name>
</gene>
<keyword evidence="1 2" id="KW-0732">Signal</keyword>
<dbReference type="GO" id="GO:0055085">
    <property type="term" value="P:transmembrane transport"/>
    <property type="evidence" value="ECO:0007669"/>
    <property type="project" value="InterPro"/>
</dbReference>
<sequence length="331" mass="37009">MLHTLLRTLLLCGLLAAVPAQAVTLKIATLVPDGTSWMKAMRAAGAEIGQRTDGRVRLRFYPGGVMGNDKSVLRKIRVGQLAGGALTAGELSVLYPDFQIYSLPFLFRSLDEVDYVRKRMDQAIIDGLEKKGYVAFGLSEGGFVYLMSQTPITSVSSLKQHKVWAPEGDPISQTAFRALGISPIPLPLTDVLTGLQTGLIDTVGASPVAAIALQWHTRVKYLTDTPVLYMYGALVLRERALKRLSSADRQVLEEVMSRTVAEISAQTRRDNRAARQALKNQGVRFVAPNRKELEEWKRIVRRSTGRMLQQRSFSPDLYHRIEQLLEQYRRR</sequence>
<evidence type="ECO:0000313" key="3">
    <source>
        <dbReference type="EMBL" id="HEB95723.1"/>
    </source>
</evidence>
<proteinExistence type="predicted"/>
<evidence type="ECO:0000256" key="2">
    <source>
        <dbReference type="SAM" id="SignalP"/>
    </source>
</evidence>
<reference evidence="3" key="1">
    <citation type="journal article" date="2020" name="mSystems">
        <title>Genome- and Community-Level Interaction Insights into Carbon Utilization and Element Cycling Functions of Hydrothermarchaeota in Hydrothermal Sediment.</title>
        <authorList>
            <person name="Zhou Z."/>
            <person name="Liu Y."/>
            <person name="Xu W."/>
            <person name="Pan J."/>
            <person name="Luo Z.H."/>
            <person name="Li M."/>
        </authorList>
    </citation>
    <scope>NUCLEOTIDE SEQUENCE [LARGE SCALE GENOMIC DNA]</scope>
    <source>
        <strain evidence="3">HyVt-443</strain>
    </source>
</reference>
<dbReference type="EMBL" id="DRKP01000054">
    <property type="protein sequence ID" value="HEB95723.1"/>
    <property type="molecule type" value="Genomic_DNA"/>
</dbReference>
<dbReference type="CDD" id="cd13670">
    <property type="entry name" value="PBP2_TRAP_Tp0957_like"/>
    <property type="match status" value="1"/>
</dbReference>
<evidence type="ECO:0000256" key="1">
    <source>
        <dbReference type="ARBA" id="ARBA00022729"/>
    </source>
</evidence>
<dbReference type="PANTHER" id="PTHR33376">
    <property type="match status" value="1"/>
</dbReference>
<organism evidence="3">
    <name type="scientific">Sedimenticola thiotaurini</name>
    <dbReference type="NCBI Taxonomy" id="1543721"/>
    <lineage>
        <taxon>Bacteria</taxon>
        <taxon>Pseudomonadati</taxon>
        <taxon>Pseudomonadota</taxon>
        <taxon>Gammaproteobacteria</taxon>
        <taxon>Chromatiales</taxon>
        <taxon>Sedimenticolaceae</taxon>
        <taxon>Sedimenticola</taxon>
    </lineage>
</organism>
<name>A0A831RJD6_9GAMM</name>